<dbReference type="Gene3D" id="3.40.50.1820">
    <property type="entry name" value="alpha/beta hydrolase"/>
    <property type="match status" value="1"/>
</dbReference>
<dbReference type="SUPFAM" id="SSF53474">
    <property type="entry name" value="alpha/beta-Hydrolases"/>
    <property type="match status" value="1"/>
</dbReference>
<dbReference type="InterPro" id="IPR029058">
    <property type="entry name" value="AB_hydrolase_fold"/>
</dbReference>
<dbReference type="InterPro" id="IPR020806">
    <property type="entry name" value="PKS_PP-bd"/>
</dbReference>
<evidence type="ECO:0000259" key="3">
    <source>
        <dbReference type="PROSITE" id="PS50075"/>
    </source>
</evidence>
<dbReference type="Gene3D" id="1.10.1200.10">
    <property type="entry name" value="ACP-like"/>
    <property type="match status" value="1"/>
</dbReference>
<dbReference type="GO" id="GO:0031177">
    <property type="term" value="F:phosphopantetheine binding"/>
    <property type="evidence" value="ECO:0007669"/>
    <property type="project" value="InterPro"/>
</dbReference>
<gene>
    <name evidence="4" type="ORF">SIL87_13975</name>
</gene>
<dbReference type="Pfam" id="PF00550">
    <property type="entry name" value="PP-binding"/>
    <property type="match status" value="1"/>
</dbReference>
<dbReference type="Pfam" id="PF00975">
    <property type="entry name" value="Thioesterase"/>
    <property type="match status" value="1"/>
</dbReference>
<keyword evidence="5" id="KW-1185">Reference proteome</keyword>
<name>A0AAW9DRT0_ACIAO</name>
<dbReference type="InterPro" id="IPR009081">
    <property type="entry name" value="PP-bd_ACP"/>
</dbReference>
<accession>A0AAW9DRT0</accession>
<dbReference type="Proteomes" id="UP001279553">
    <property type="component" value="Unassembled WGS sequence"/>
</dbReference>
<dbReference type="AlphaFoldDB" id="A0AAW9DRT0"/>
<dbReference type="SMART" id="SM00823">
    <property type="entry name" value="PKS_PP"/>
    <property type="match status" value="1"/>
</dbReference>
<sequence length="374" mass="40942">MPGVELSCRTASQPAPQHADVIDPIVNWLIAQVQSILRGPAPHPDDDFFDLGGDSMSALALFDAIEQRYACALPLTTIYDAPTMTDLAARIVAIRPTETSPSCLIPLKAATQPQARHGAVILIHGIGGHVFDLLRLGAMIESPHSIAALRARGLAAGETPVDRIETMADNAFTLIRATYPDQTIHLAGYSFGGMLAIEIGRRLRTAGLKFCSITLLDTYPQPRCWPRAQALDVRLRRMRNQLTTLRTSDWPTRIAYVRHRLGLWGDAVSAKSSRAGWLAAPDGATPEIRAVFEAASVAIDQYQPTMFEEPVTFIKPETASVFLPTRPRAVWQKFMPQLDVQTVPGDHITMLDEYAPDLAVLLSRIIARADGRPA</sequence>
<protein>
    <submittedName>
        <fullName evidence="4">Thioesterase domain-containing protein</fullName>
    </submittedName>
</protein>
<dbReference type="PROSITE" id="PS50075">
    <property type="entry name" value="CARRIER"/>
    <property type="match status" value="1"/>
</dbReference>
<evidence type="ECO:0000313" key="5">
    <source>
        <dbReference type="Proteomes" id="UP001279553"/>
    </source>
</evidence>
<keyword evidence="1" id="KW-0596">Phosphopantetheine</keyword>
<dbReference type="RefSeq" id="WP_319614752.1">
    <property type="nucleotide sequence ID" value="NZ_JAWXYB010000018.1"/>
</dbReference>
<proteinExistence type="predicted"/>
<evidence type="ECO:0000256" key="1">
    <source>
        <dbReference type="ARBA" id="ARBA00022450"/>
    </source>
</evidence>
<organism evidence="4 5">
    <name type="scientific">Acidiphilium acidophilum</name>
    <name type="common">Thiobacillus acidophilus</name>
    <dbReference type="NCBI Taxonomy" id="76588"/>
    <lineage>
        <taxon>Bacteria</taxon>
        <taxon>Pseudomonadati</taxon>
        <taxon>Pseudomonadota</taxon>
        <taxon>Alphaproteobacteria</taxon>
        <taxon>Acetobacterales</taxon>
        <taxon>Acidocellaceae</taxon>
        <taxon>Acidiphilium</taxon>
    </lineage>
</organism>
<dbReference type="InterPro" id="IPR001031">
    <property type="entry name" value="Thioesterase"/>
</dbReference>
<reference evidence="4 5" key="1">
    <citation type="submission" date="2023-11" db="EMBL/GenBank/DDBJ databases">
        <title>MicrobeMod: A computational toolkit for identifying prokaryotic methylation and restriction-modification with nanopore sequencing.</title>
        <authorList>
            <person name="Crits-Christoph A."/>
            <person name="Kang S.C."/>
            <person name="Lee H."/>
            <person name="Ostrov N."/>
        </authorList>
    </citation>
    <scope>NUCLEOTIDE SEQUENCE [LARGE SCALE GENOMIC DNA]</scope>
    <source>
        <strain evidence="4 5">DSMZ 700</strain>
    </source>
</reference>
<evidence type="ECO:0000313" key="4">
    <source>
        <dbReference type="EMBL" id="MDX5931871.1"/>
    </source>
</evidence>
<feature type="domain" description="Carrier" evidence="3">
    <location>
        <begin position="20"/>
        <end position="95"/>
    </location>
</feature>
<keyword evidence="2" id="KW-0597">Phosphoprotein</keyword>
<dbReference type="InterPro" id="IPR036736">
    <property type="entry name" value="ACP-like_sf"/>
</dbReference>
<comment type="caution">
    <text evidence="4">The sequence shown here is derived from an EMBL/GenBank/DDBJ whole genome shotgun (WGS) entry which is preliminary data.</text>
</comment>
<evidence type="ECO:0000256" key="2">
    <source>
        <dbReference type="ARBA" id="ARBA00022553"/>
    </source>
</evidence>
<dbReference type="SUPFAM" id="SSF47336">
    <property type="entry name" value="ACP-like"/>
    <property type="match status" value="1"/>
</dbReference>
<dbReference type="EMBL" id="JAWXYB010000018">
    <property type="protein sequence ID" value="MDX5931871.1"/>
    <property type="molecule type" value="Genomic_DNA"/>
</dbReference>